<dbReference type="Pfam" id="PF13791">
    <property type="entry name" value="Sigma_reg_C"/>
    <property type="match status" value="1"/>
</dbReference>
<dbReference type="RefSeq" id="WP_053595496.1">
    <property type="nucleotide sequence ID" value="NZ_CP067341.1"/>
</dbReference>
<name>A0ABX7ASP9_9BACI</name>
<evidence type="ECO:0000256" key="1">
    <source>
        <dbReference type="SAM" id="Phobius"/>
    </source>
</evidence>
<dbReference type="Proteomes" id="UP000596049">
    <property type="component" value="Chromosome"/>
</dbReference>
<evidence type="ECO:0000259" key="3">
    <source>
        <dbReference type="Pfam" id="PF13800"/>
    </source>
</evidence>
<keyword evidence="5" id="KW-1185">Reference proteome</keyword>
<keyword evidence="1" id="KW-1133">Transmembrane helix</keyword>
<evidence type="ECO:0000313" key="5">
    <source>
        <dbReference type="Proteomes" id="UP000596049"/>
    </source>
</evidence>
<evidence type="ECO:0000259" key="2">
    <source>
        <dbReference type="Pfam" id="PF13791"/>
    </source>
</evidence>
<reference evidence="4 5" key="1">
    <citation type="submission" date="2020-01" db="EMBL/GenBank/DDBJ databases">
        <authorList>
            <person name="Liu G."/>
            <person name="Liu B."/>
        </authorList>
    </citation>
    <scope>NUCLEOTIDE SEQUENCE [LARGE SCALE GENOMIC DNA]</scope>
    <source>
        <strain evidence="4 5">FJAT-51161</strain>
    </source>
</reference>
<dbReference type="InterPro" id="IPR029101">
    <property type="entry name" value="Sigma_reg_N"/>
</dbReference>
<dbReference type="InterPro" id="IPR025672">
    <property type="entry name" value="Sigma_reg_C_dom"/>
</dbReference>
<feature type="domain" description="Sigma factor regulator C-terminal" evidence="2">
    <location>
        <begin position="175"/>
        <end position="326"/>
    </location>
</feature>
<organism evidence="4 5">
    <name type="scientific">Lysinibacillus agricola</name>
    <dbReference type="NCBI Taxonomy" id="2590012"/>
    <lineage>
        <taxon>Bacteria</taxon>
        <taxon>Bacillati</taxon>
        <taxon>Bacillota</taxon>
        <taxon>Bacilli</taxon>
        <taxon>Bacillales</taxon>
        <taxon>Bacillaceae</taxon>
        <taxon>Lysinibacillus</taxon>
    </lineage>
</organism>
<keyword evidence="1" id="KW-0812">Transmembrane</keyword>
<sequence length="332" mass="38107">MNKEQNNFLFDEKQTKKIMRKAKFWSTIKIIGISIIVTPIVLVAVWYNLRNLSLNSAVEVMDDIWFYNQISSPNVQISKQMFDDNLFGGKIKATTYKVLGDKNRPYIWEPLESDYNLFGTISHNYISDTIQIEGSESLAETNQIESFNEYTGDREMFFYHPKISYDVYKDSISELNQLEENTLVELAISFDNAYSFDDIKSKLPSNVQVDWWWVDTFTGEGLNFMKQSQGTIGAKSPFIYGFQSEQSKPKARRSPSGVDTFISNIEYLRGRKNFQWETNQVYQSLIGENGTLDRSDVKIIGAVVTGTPEQLESLLGQTYIKASTFGVISNRK</sequence>
<protein>
    <submittedName>
        <fullName evidence="4">Anti sigma factor C-terminal domain-containing protein</fullName>
    </submittedName>
</protein>
<dbReference type="Pfam" id="PF13800">
    <property type="entry name" value="Sigma_reg_N"/>
    <property type="match status" value="1"/>
</dbReference>
<feature type="transmembrane region" description="Helical" evidence="1">
    <location>
        <begin position="24"/>
        <end position="47"/>
    </location>
</feature>
<dbReference type="EMBL" id="CP067341">
    <property type="protein sequence ID" value="QQP12332.1"/>
    <property type="molecule type" value="Genomic_DNA"/>
</dbReference>
<evidence type="ECO:0000313" key="4">
    <source>
        <dbReference type="EMBL" id="QQP12332.1"/>
    </source>
</evidence>
<gene>
    <name evidence="4" type="ORF">FJQ98_25125</name>
</gene>
<proteinExistence type="predicted"/>
<feature type="domain" description="Sigma factor regulator N-terminal" evidence="3">
    <location>
        <begin position="16"/>
        <end position="102"/>
    </location>
</feature>
<accession>A0ABX7ASP9</accession>
<keyword evidence="1" id="KW-0472">Membrane</keyword>